<dbReference type="Proteomes" id="UP000321224">
    <property type="component" value="Unassembled WGS sequence"/>
</dbReference>
<dbReference type="EMBL" id="FNAJ01000002">
    <property type="protein sequence ID" value="SDD65380.1"/>
    <property type="molecule type" value="Genomic_DNA"/>
</dbReference>
<protein>
    <submittedName>
        <fullName evidence="1">Uncharacterized protein</fullName>
    </submittedName>
</protein>
<evidence type="ECO:0000313" key="2">
    <source>
        <dbReference type="EMBL" id="SDD65380.1"/>
    </source>
</evidence>
<gene>
    <name evidence="1" type="ORF">MVI01_69970</name>
    <name evidence="2" type="ORF">SAMN04488504_102138</name>
</gene>
<dbReference type="AlphaFoldDB" id="A0A511HNP0"/>
<organism evidence="1 4">
    <name type="scientific">Myxococcus virescens</name>
    <dbReference type="NCBI Taxonomy" id="83456"/>
    <lineage>
        <taxon>Bacteria</taxon>
        <taxon>Pseudomonadati</taxon>
        <taxon>Myxococcota</taxon>
        <taxon>Myxococcia</taxon>
        <taxon>Myxococcales</taxon>
        <taxon>Cystobacterineae</taxon>
        <taxon>Myxococcaceae</taxon>
        <taxon>Myxococcus</taxon>
    </lineage>
</organism>
<dbReference type="Proteomes" id="UP000198717">
    <property type="component" value="Unassembled WGS sequence"/>
</dbReference>
<keyword evidence="3" id="KW-1185">Reference proteome</keyword>
<evidence type="ECO:0000313" key="3">
    <source>
        <dbReference type="Proteomes" id="UP000198717"/>
    </source>
</evidence>
<evidence type="ECO:0000313" key="4">
    <source>
        <dbReference type="Proteomes" id="UP000321224"/>
    </source>
</evidence>
<accession>A0A511HNP0</accession>
<sequence length="446" mass="45788">MPDYLTLSGIPLPVSADRPMRLSPTLLGEKRRSFSGWPLSSVRRVVMQYEAGTPIRAMAEATALRALVNGDGHSWSFETDTLSSRGLWPSSVTGAPGHAAGVGLFGPGLGALGLVAGDAITWPTQLGAAWTVGYWARVDVTGAPWKHYVQRSDVPLYVDASVATPAQGNSWTFQTSLSSTQGLAPAGTTGTVTAGVDGPGRFGRCASISAGGTLRYATGLGTQWTVAYWAKLTTASSWTHYIHRPGVNISRNGVVGNSPPSAGALYSSTGDWTNLPGGPATLLCPTAAGVGGFPNPGNVPLLVDDLVVLPYVAPDSWVAPWYAAGAPWGTYSLPGLTALAAVDSAGSLTMSHVGGAAAGFDNPTNAGIYVDDVVALPYSAPTAWLAPWRAAGAAFGPLPYQRAAGTSLPAPGLVLGDAGAGQVQEWLEGGQLVTGQSFDFTLQAVP</sequence>
<comment type="caution">
    <text evidence="1">The sequence shown here is derived from an EMBL/GenBank/DDBJ whole genome shotgun (WGS) entry which is preliminary data.</text>
</comment>
<evidence type="ECO:0000313" key="1">
    <source>
        <dbReference type="EMBL" id="GEL75213.1"/>
    </source>
</evidence>
<dbReference type="EMBL" id="BJVY01000063">
    <property type="protein sequence ID" value="GEL75213.1"/>
    <property type="molecule type" value="Genomic_DNA"/>
</dbReference>
<reference evidence="2 3" key="1">
    <citation type="submission" date="2016-10" db="EMBL/GenBank/DDBJ databases">
        <authorList>
            <person name="Varghese N."/>
            <person name="Submissions S."/>
        </authorList>
    </citation>
    <scope>NUCLEOTIDE SEQUENCE [LARGE SCALE GENOMIC DNA]</scope>
    <source>
        <strain evidence="2 3">DSM 2260</strain>
    </source>
</reference>
<name>A0A511HNP0_9BACT</name>
<dbReference type="RefSeq" id="WP_090487454.1">
    <property type="nucleotide sequence ID" value="NZ_BJVY01000063.1"/>
</dbReference>
<reference evidence="1 4" key="2">
    <citation type="submission" date="2019-07" db="EMBL/GenBank/DDBJ databases">
        <title>Whole genome shotgun sequence of Myxococcus virescens NBRC 100334.</title>
        <authorList>
            <person name="Hosoyama A."/>
            <person name="Uohara A."/>
            <person name="Ohji S."/>
            <person name="Ichikawa N."/>
        </authorList>
    </citation>
    <scope>NUCLEOTIDE SEQUENCE [LARGE SCALE GENOMIC DNA]</scope>
    <source>
        <strain evidence="1 4">NBRC 100334</strain>
    </source>
</reference>
<proteinExistence type="predicted"/>